<evidence type="ECO:0000256" key="3">
    <source>
        <dbReference type="ARBA" id="ARBA00012438"/>
    </source>
</evidence>
<gene>
    <name evidence="13" type="ORF">J5Y05_03290</name>
</gene>
<dbReference type="Gene3D" id="3.30.565.10">
    <property type="entry name" value="Histidine kinase-like ATPase, C-terminal domain"/>
    <property type="match status" value="1"/>
</dbReference>
<dbReference type="SMART" id="SM00388">
    <property type="entry name" value="HisKA"/>
    <property type="match status" value="1"/>
</dbReference>
<evidence type="ECO:0000256" key="10">
    <source>
        <dbReference type="ARBA" id="ARBA00023136"/>
    </source>
</evidence>
<evidence type="ECO:0000313" key="14">
    <source>
        <dbReference type="Proteomes" id="UP000677875"/>
    </source>
</evidence>
<keyword evidence="14" id="KW-1185">Reference proteome</keyword>
<dbReference type="PRINTS" id="PR00344">
    <property type="entry name" value="BCTRLSENSOR"/>
</dbReference>
<dbReference type="SUPFAM" id="SSF55874">
    <property type="entry name" value="ATPase domain of HSP90 chaperone/DNA topoisomerase II/histidine kinase"/>
    <property type="match status" value="1"/>
</dbReference>
<comment type="subcellular location">
    <subcellularLocation>
        <location evidence="2">Cell membrane</location>
    </subcellularLocation>
</comment>
<evidence type="ECO:0000256" key="4">
    <source>
        <dbReference type="ARBA" id="ARBA00022553"/>
    </source>
</evidence>
<evidence type="ECO:0000256" key="5">
    <source>
        <dbReference type="ARBA" id="ARBA00022679"/>
    </source>
</evidence>
<dbReference type="InterPro" id="IPR036097">
    <property type="entry name" value="HisK_dim/P_sf"/>
</dbReference>
<evidence type="ECO:0000256" key="8">
    <source>
        <dbReference type="ARBA" id="ARBA00022989"/>
    </source>
</evidence>
<dbReference type="CDD" id="cd06225">
    <property type="entry name" value="HAMP"/>
    <property type="match status" value="1"/>
</dbReference>
<dbReference type="Pfam" id="PF00672">
    <property type="entry name" value="HAMP"/>
    <property type="match status" value="1"/>
</dbReference>
<dbReference type="RefSeq" id="WP_210868200.1">
    <property type="nucleotide sequence ID" value="NZ_JAGPNL010000001.1"/>
</dbReference>
<dbReference type="CDD" id="cd00075">
    <property type="entry name" value="HATPase"/>
    <property type="match status" value="1"/>
</dbReference>
<evidence type="ECO:0000256" key="1">
    <source>
        <dbReference type="ARBA" id="ARBA00000085"/>
    </source>
</evidence>
<evidence type="ECO:0000256" key="6">
    <source>
        <dbReference type="ARBA" id="ARBA00022692"/>
    </source>
</evidence>
<dbReference type="Pfam" id="PF00512">
    <property type="entry name" value="HisKA"/>
    <property type="match status" value="1"/>
</dbReference>
<dbReference type="EMBL" id="JAGPNL010000001">
    <property type="protein sequence ID" value="MBQ0825537.1"/>
    <property type="molecule type" value="Genomic_DNA"/>
</dbReference>
<proteinExistence type="predicted"/>
<organism evidence="13 14">
    <name type="scientific">Streptomyces tagetis</name>
    <dbReference type="NCBI Taxonomy" id="2820809"/>
    <lineage>
        <taxon>Bacteria</taxon>
        <taxon>Bacillati</taxon>
        <taxon>Actinomycetota</taxon>
        <taxon>Actinomycetes</taxon>
        <taxon>Kitasatosporales</taxon>
        <taxon>Streptomycetaceae</taxon>
        <taxon>Streptomyces</taxon>
    </lineage>
</organism>
<dbReference type="Gene3D" id="1.10.287.130">
    <property type="match status" value="1"/>
</dbReference>
<dbReference type="AlphaFoldDB" id="A0A941B0Z8"/>
<keyword evidence="9" id="KW-0902">Two-component regulatory system</keyword>
<dbReference type="SUPFAM" id="SSF158472">
    <property type="entry name" value="HAMP domain-like"/>
    <property type="match status" value="1"/>
</dbReference>
<protein>
    <recommendedName>
        <fullName evidence="3">histidine kinase</fullName>
        <ecNumber evidence="3">2.7.13.3</ecNumber>
    </recommendedName>
</protein>
<evidence type="ECO:0000259" key="11">
    <source>
        <dbReference type="PROSITE" id="PS50109"/>
    </source>
</evidence>
<comment type="catalytic activity">
    <reaction evidence="1">
        <text>ATP + protein L-histidine = ADP + protein N-phospho-L-histidine.</text>
        <dbReference type="EC" id="2.7.13.3"/>
    </reaction>
</comment>
<keyword evidence="7 13" id="KW-0418">Kinase</keyword>
<dbReference type="InterPro" id="IPR003661">
    <property type="entry name" value="HisK_dim/P_dom"/>
</dbReference>
<keyword evidence="5" id="KW-0808">Transferase</keyword>
<dbReference type="PROSITE" id="PS50109">
    <property type="entry name" value="HIS_KIN"/>
    <property type="match status" value="1"/>
</dbReference>
<evidence type="ECO:0000259" key="12">
    <source>
        <dbReference type="PROSITE" id="PS50885"/>
    </source>
</evidence>
<keyword evidence="10" id="KW-0472">Membrane</keyword>
<dbReference type="SUPFAM" id="SSF47384">
    <property type="entry name" value="Homodimeric domain of signal transducing histidine kinase"/>
    <property type="match status" value="1"/>
</dbReference>
<evidence type="ECO:0000256" key="2">
    <source>
        <dbReference type="ARBA" id="ARBA00004236"/>
    </source>
</evidence>
<dbReference type="InterPro" id="IPR005467">
    <property type="entry name" value="His_kinase_dom"/>
</dbReference>
<dbReference type="Proteomes" id="UP000677875">
    <property type="component" value="Unassembled WGS sequence"/>
</dbReference>
<dbReference type="Pfam" id="PF02518">
    <property type="entry name" value="HATPase_c"/>
    <property type="match status" value="1"/>
</dbReference>
<dbReference type="PROSITE" id="PS50885">
    <property type="entry name" value="HAMP"/>
    <property type="match status" value="1"/>
</dbReference>
<keyword evidence="8" id="KW-1133">Transmembrane helix</keyword>
<keyword evidence="6" id="KW-0812">Transmembrane</keyword>
<dbReference type="Gene3D" id="6.10.340.10">
    <property type="match status" value="1"/>
</dbReference>
<dbReference type="InterPro" id="IPR036890">
    <property type="entry name" value="HATPase_C_sf"/>
</dbReference>
<dbReference type="InterPro" id="IPR003660">
    <property type="entry name" value="HAMP_dom"/>
</dbReference>
<evidence type="ECO:0000256" key="9">
    <source>
        <dbReference type="ARBA" id="ARBA00023012"/>
    </source>
</evidence>
<dbReference type="CDD" id="cd00082">
    <property type="entry name" value="HisKA"/>
    <property type="match status" value="1"/>
</dbReference>
<evidence type="ECO:0000313" key="13">
    <source>
        <dbReference type="EMBL" id="MBQ0825537.1"/>
    </source>
</evidence>
<name>A0A941B0Z8_9ACTN</name>
<dbReference type="SMART" id="SM00387">
    <property type="entry name" value="HATPase_c"/>
    <property type="match status" value="1"/>
</dbReference>
<comment type="caution">
    <text evidence="13">The sequence shown here is derived from an EMBL/GenBank/DDBJ whole genome shotgun (WGS) entry which is preliminary data.</text>
</comment>
<dbReference type="EC" id="2.7.13.3" evidence="3"/>
<dbReference type="FunFam" id="1.10.287.130:FF:000010">
    <property type="entry name" value="Two-component sensor histidine kinase"/>
    <property type="match status" value="1"/>
</dbReference>
<dbReference type="GO" id="GO:0005886">
    <property type="term" value="C:plasma membrane"/>
    <property type="evidence" value="ECO:0007669"/>
    <property type="project" value="UniProtKB-SubCell"/>
</dbReference>
<sequence>MRLHFPQGLRTRLIIAFILVAALSSLLTATLTFRQARGTIVERAQDDAVRDLRRQVSSLAPNLPSEPGGNDLRSFVRQLDQAGGPRRWHTAATLAGAAAVGAPDAATESLRRAIRDGSGAYVERTDSPSPRLHIAMPVGTASEKGRGKDPGGPPELIVYAVMPLDGEQADVSALVTAAWAGTAPALLFAVFPALFSARQVLRPVRRLRVAAEKLTSGALQTRSAVVGGDELADLAVTFNTMAATLERDAAELRQMETHARRFAADLSHELRTPLAAMVAVTGVLDTEAESGCLPADTAEALRLVSDETRRLAATVEDLMEISRFDAGAATLTTDDTDLRTLVGKTLQLRGWEDSGQVVCELPESEVRVRVDPRRFDVVLANLVGNGLRHGAPPVTVRATVSGRALTIEVGDHGPGIPPGLLPHVFDRFYKGDPARARSTGSGLGLAIASENVRLHDGSLTAVNLPGGGAVFTVVLPHARPDGDVS</sequence>
<reference evidence="13" key="1">
    <citation type="submission" date="2021-04" db="EMBL/GenBank/DDBJ databases">
        <title>Genome seq and assembly of Streptomyces sp. RG38.</title>
        <authorList>
            <person name="Chhetri G."/>
        </authorList>
    </citation>
    <scope>NUCLEOTIDE SEQUENCE</scope>
    <source>
        <strain evidence="13">RG38</strain>
    </source>
</reference>
<dbReference type="InterPro" id="IPR003594">
    <property type="entry name" value="HATPase_dom"/>
</dbReference>
<dbReference type="PANTHER" id="PTHR45436:SF5">
    <property type="entry name" value="SENSOR HISTIDINE KINASE TRCS"/>
    <property type="match status" value="1"/>
</dbReference>
<feature type="domain" description="HAMP" evidence="12">
    <location>
        <begin position="198"/>
        <end position="250"/>
    </location>
</feature>
<dbReference type="PANTHER" id="PTHR45436">
    <property type="entry name" value="SENSOR HISTIDINE KINASE YKOH"/>
    <property type="match status" value="1"/>
</dbReference>
<dbReference type="SMART" id="SM00304">
    <property type="entry name" value="HAMP"/>
    <property type="match status" value="1"/>
</dbReference>
<dbReference type="InterPro" id="IPR050428">
    <property type="entry name" value="TCS_sensor_his_kinase"/>
</dbReference>
<keyword evidence="4" id="KW-0597">Phosphoprotein</keyword>
<dbReference type="InterPro" id="IPR004358">
    <property type="entry name" value="Sig_transdc_His_kin-like_C"/>
</dbReference>
<feature type="domain" description="Histidine kinase" evidence="11">
    <location>
        <begin position="265"/>
        <end position="479"/>
    </location>
</feature>
<evidence type="ECO:0000256" key="7">
    <source>
        <dbReference type="ARBA" id="ARBA00022777"/>
    </source>
</evidence>
<dbReference type="GO" id="GO:0000155">
    <property type="term" value="F:phosphorelay sensor kinase activity"/>
    <property type="evidence" value="ECO:0007669"/>
    <property type="project" value="InterPro"/>
</dbReference>
<accession>A0A941B0Z8</accession>